<name>A0A8X6SU31_TRICX</name>
<evidence type="ECO:0000313" key="1">
    <source>
        <dbReference type="EMBL" id="GFY20039.1"/>
    </source>
</evidence>
<dbReference type="Proteomes" id="UP000887159">
    <property type="component" value="Unassembled WGS sequence"/>
</dbReference>
<proteinExistence type="predicted"/>
<dbReference type="AlphaFoldDB" id="A0A8X6SU31"/>
<dbReference type="EMBL" id="BMAU01021354">
    <property type="protein sequence ID" value="GFY20039.1"/>
    <property type="molecule type" value="Genomic_DNA"/>
</dbReference>
<reference evidence="1" key="1">
    <citation type="submission" date="2020-08" db="EMBL/GenBank/DDBJ databases">
        <title>Multicomponent nature underlies the extraordinary mechanical properties of spider dragline silk.</title>
        <authorList>
            <person name="Kono N."/>
            <person name="Nakamura H."/>
            <person name="Mori M."/>
            <person name="Yoshida Y."/>
            <person name="Ohtoshi R."/>
            <person name="Malay A.D."/>
            <person name="Moran D.A.P."/>
            <person name="Tomita M."/>
            <person name="Numata K."/>
            <person name="Arakawa K."/>
        </authorList>
    </citation>
    <scope>NUCLEOTIDE SEQUENCE</scope>
</reference>
<organism evidence="1 2">
    <name type="scientific">Trichonephila clavipes</name>
    <name type="common">Golden silk orbweaver</name>
    <name type="synonym">Nephila clavipes</name>
    <dbReference type="NCBI Taxonomy" id="2585209"/>
    <lineage>
        <taxon>Eukaryota</taxon>
        <taxon>Metazoa</taxon>
        <taxon>Ecdysozoa</taxon>
        <taxon>Arthropoda</taxon>
        <taxon>Chelicerata</taxon>
        <taxon>Arachnida</taxon>
        <taxon>Araneae</taxon>
        <taxon>Araneomorphae</taxon>
        <taxon>Entelegynae</taxon>
        <taxon>Araneoidea</taxon>
        <taxon>Nephilidae</taxon>
        <taxon>Trichonephila</taxon>
    </lineage>
</organism>
<evidence type="ECO:0000313" key="2">
    <source>
        <dbReference type="Proteomes" id="UP000887159"/>
    </source>
</evidence>
<keyword evidence="2" id="KW-1185">Reference proteome</keyword>
<gene>
    <name evidence="1" type="ORF">TNCV_2147321</name>
</gene>
<comment type="caution">
    <text evidence="1">The sequence shown here is derived from an EMBL/GenBank/DDBJ whole genome shotgun (WGS) entry which is preliminary data.</text>
</comment>
<accession>A0A8X6SU31</accession>
<protein>
    <submittedName>
        <fullName evidence="1">Uncharacterized protein</fullName>
    </submittedName>
</protein>
<sequence length="96" mass="10844">MIDAFSDDENEMNNAALATMSSERRNIMKSKPNGHFKEFFYMANNHSTWPLMTAVNFLHHENSPTWAGFEAATLDVDGQRQTNYATQSALAELKGE</sequence>